<keyword evidence="3" id="KW-1185">Reference proteome</keyword>
<dbReference type="InterPro" id="IPR051320">
    <property type="entry name" value="Viral_Replic_Matur_Polypro"/>
</dbReference>
<protein>
    <recommendedName>
        <fullName evidence="4">Reverse transcriptase</fullName>
    </recommendedName>
</protein>
<dbReference type="InterPro" id="IPR043502">
    <property type="entry name" value="DNA/RNA_pol_sf"/>
</dbReference>
<evidence type="ECO:0000313" key="3">
    <source>
        <dbReference type="Proteomes" id="UP001064489"/>
    </source>
</evidence>
<name>A0AAD5IH91_ACENE</name>
<dbReference type="InterPro" id="IPR043128">
    <property type="entry name" value="Rev_trsase/Diguanyl_cyclase"/>
</dbReference>
<dbReference type="Proteomes" id="UP001064489">
    <property type="component" value="Chromosome 10"/>
</dbReference>
<evidence type="ECO:0000313" key="2">
    <source>
        <dbReference type="EMBL" id="KAI9164831.1"/>
    </source>
</evidence>
<evidence type="ECO:0008006" key="4">
    <source>
        <dbReference type="Google" id="ProtNLM"/>
    </source>
</evidence>
<dbReference type="PANTHER" id="PTHR33064">
    <property type="entry name" value="POL PROTEIN"/>
    <property type="match status" value="1"/>
</dbReference>
<reference evidence="2" key="1">
    <citation type="journal article" date="2022" name="Plant J.">
        <title>Strategies of tolerance reflected in two North American maple genomes.</title>
        <authorList>
            <person name="McEvoy S.L."/>
            <person name="Sezen U.U."/>
            <person name="Trouern-Trend A."/>
            <person name="McMahon S.M."/>
            <person name="Schaberg P.G."/>
            <person name="Yang J."/>
            <person name="Wegrzyn J.L."/>
            <person name="Swenson N.G."/>
        </authorList>
    </citation>
    <scope>NUCLEOTIDE SEQUENCE</scope>
    <source>
        <strain evidence="2">91603</strain>
    </source>
</reference>
<feature type="region of interest" description="Disordered" evidence="1">
    <location>
        <begin position="35"/>
        <end position="60"/>
    </location>
</feature>
<proteinExistence type="predicted"/>
<dbReference type="PANTHER" id="PTHR33064:SF37">
    <property type="entry name" value="RIBONUCLEASE H"/>
    <property type="match status" value="1"/>
</dbReference>
<sequence>MASQNANIQYQLARMSDLLTIKHMSVDLEGSKANGKGILGSAPGIPTRDPKFQGQKSSNDKHQLFAKESKCEFGKSKIEYLGHIISVKGVAADIKKVRDMLEWPRPTTVKALRGFLSLTGFYRKFVKGHGVIS</sequence>
<reference evidence="2" key="2">
    <citation type="submission" date="2023-02" db="EMBL/GenBank/DDBJ databases">
        <authorList>
            <person name="Swenson N.G."/>
            <person name="Wegrzyn J.L."/>
            <person name="Mcevoy S.L."/>
        </authorList>
    </citation>
    <scope>NUCLEOTIDE SEQUENCE</scope>
    <source>
        <strain evidence="2">91603</strain>
        <tissue evidence="2">Leaf</tissue>
    </source>
</reference>
<organism evidence="2 3">
    <name type="scientific">Acer negundo</name>
    <name type="common">Box elder</name>
    <dbReference type="NCBI Taxonomy" id="4023"/>
    <lineage>
        <taxon>Eukaryota</taxon>
        <taxon>Viridiplantae</taxon>
        <taxon>Streptophyta</taxon>
        <taxon>Embryophyta</taxon>
        <taxon>Tracheophyta</taxon>
        <taxon>Spermatophyta</taxon>
        <taxon>Magnoliopsida</taxon>
        <taxon>eudicotyledons</taxon>
        <taxon>Gunneridae</taxon>
        <taxon>Pentapetalae</taxon>
        <taxon>rosids</taxon>
        <taxon>malvids</taxon>
        <taxon>Sapindales</taxon>
        <taxon>Sapindaceae</taxon>
        <taxon>Hippocastanoideae</taxon>
        <taxon>Acereae</taxon>
        <taxon>Acer</taxon>
    </lineage>
</organism>
<dbReference type="Gene3D" id="3.30.70.270">
    <property type="match status" value="2"/>
</dbReference>
<dbReference type="AlphaFoldDB" id="A0AAD5IH91"/>
<dbReference type="SUPFAM" id="SSF56672">
    <property type="entry name" value="DNA/RNA polymerases"/>
    <property type="match status" value="1"/>
</dbReference>
<comment type="caution">
    <text evidence="2">The sequence shown here is derived from an EMBL/GenBank/DDBJ whole genome shotgun (WGS) entry which is preliminary data.</text>
</comment>
<evidence type="ECO:0000256" key="1">
    <source>
        <dbReference type="SAM" id="MobiDB-lite"/>
    </source>
</evidence>
<accession>A0AAD5IH91</accession>
<gene>
    <name evidence="2" type="ORF">LWI28_002877</name>
</gene>
<dbReference type="EMBL" id="JAJSOW010000105">
    <property type="protein sequence ID" value="KAI9164831.1"/>
    <property type="molecule type" value="Genomic_DNA"/>
</dbReference>